<dbReference type="PANTHER" id="PTHR30363:SF4">
    <property type="entry name" value="GLYCEROL-3-PHOSPHATE REGULON REPRESSOR"/>
    <property type="match status" value="1"/>
</dbReference>
<evidence type="ECO:0000256" key="5">
    <source>
        <dbReference type="ARBA" id="ARBA00023163"/>
    </source>
</evidence>
<dbReference type="InterPro" id="IPR014036">
    <property type="entry name" value="DeoR-like_C"/>
</dbReference>
<keyword evidence="5" id="KW-0804">Transcription</keyword>
<dbReference type="SMART" id="SM01134">
    <property type="entry name" value="DeoRC"/>
    <property type="match status" value="1"/>
</dbReference>
<evidence type="ECO:0000256" key="3">
    <source>
        <dbReference type="ARBA" id="ARBA00023015"/>
    </source>
</evidence>
<dbReference type="SUPFAM" id="SSF100950">
    <property type="entry name" value="NagB/RpiA/CoA transferase-like"/>
    <property type="match status" value="1"/>
</dbReference>
<dbReference type="Proteomes" id="UP000235122">
    <property type="component" value="Unassembled WGS sequence"/>
</dbReference>
<dbReference type="RefSeq" id="WP_060797858.1">
    <property type="nucleotide sequence ID" value="NZ_JASOXK010000001.1"/>
</dbReference>
<dbReference type="InterPro" id="IPR037171">
    <property type="entry name" value="NagB/RpiA_transferase-like"/>
</dbReference>
<name>A0A2I1IQ95_9ACTO</name>
<accession>A0A2I1IQ95</accession>
<dbReference type="Pfam" id="PF08220">
    <property type="entry name" value="HTH_DeoR"/>
    <property type="match status" value="1"/>
</dbReference>
<keyword evidence="2" id="KW-0678">Repressor</keyword>
<dbReference type="InterPro" id="IPR011991">
    <property type="entry name" value="ArsR-like_HTH"/>
</dbReference>
<sequence length="258" mass="27693">MGSIARNQQVPAERRTQMLKLLQHEGAKAVADLVDRFGVSPQTVRRDLRLLEERGQVSRSYGTARAVETGSFERAWADRQESFVAEKTAIAKEAAARAGQAQVLFIDEGFLPSLIPQFLQTRDLTIVTTSLDTAQKVALLPGVTAIIAGGRVRSITGGVVDHWALQTIGQMTFDLAFIGTNGISRRGNLSTPDPAVASVKRAALTAAKRAILVADHSKFGHSLFATFGNTSDVEVVITGRQLRPVDAGRVPGAPVVRV</sequence>
<dbReference type="InterPro" id="IPR036390">
    <property type="entry name" value="WH_DNA-bd_sf"/>
</dbReference>
<evidence type="ECO:0000256" key="4">
    <source>
        <dbReference type="ARBA" id="ARBA00023125"/>
    </source>
</evidence>
<dbReference type="PROSITE" id="PS51000">
    <property type="entry name" value="HTH_DEOR_2"/>
    <property type="match status" value="1"/>
</dbReference>
<comment type="caution">
    <text evidence="8">The sequence shown here is derived from an EMBL/GenBank/DDBJ whole genome shotgun (WGS) entry which is preliminary data.</text>
</comment>
<evidence type="ECO:0000259" key="7">
    <source>
        <dbReference type="PROSITE" id="PS51000"/>
    </source>
</evidence>
<proteinExistence type="predicted"/>
<dbReference type="GO" id="GO:0003700">
    <property type="term" value="F:DNA-binding transcription factor activity"/>
    <property type="evidence" value="ECO:0007669"/>
    <property type="project" value="InterPro"/>
</dbReference>
<keyword evidence="9" id="KW-1185">Reference proteome</keyword>
<keyword evidence="3" id="KW-0805">Transcription regulation</keyword>
<dbReference type="AlphaFoldDB" id="A0A2I1IQ95"/>
<dbReference type="InterPro" id="IPR001034">
    <property type="entry name" value="DeoR_HTH"/>
</dbReference>
<dbReference type="SMART" id="SM00420">
    <property type="entry name" value="HTH_DEOR"/>
    <property type="match status" value="1"/>
</dbReference>
<dbReference type="InterPro" id="IPR018356">
    <property type="entry name" value="Tscrpt_reg_HTH_DeoR_CS"/>
</dbReference>
<dbReference type="PANTHER" id="PTHR30363">
    <property type="entry name" value="HTH-TYPE TRANSCRIPTIONAL REGULATOR SRLR-RELATED"/>
    <property type="match status" value="1"/>
</dbReference>
<reference evidence="8 9" key="1">
    <citation type="submission" date="2017-12" db="EMBL/GenBank/DDBJ databases">
        <title>Phylogenetic diversity of female urinary microbiome.</title>
        <authorList>
            <person name="Thomas-White K."/>
            <person name="Wolfe A.J."/>
        </authorList>
    </citation>
    <scope>NUCLEOTIDE SEQUENCE [LARGE SCALE GENOMIC DNA]</scope>
    <source>
        <strain evidence="8 9">UMB0402</strain>
    </source>
</reference>
<dbReference type="STRING" id="33007.HMPREF3198_00939"/>
<dbReference type="Gene3D" id="3.40.50.1360">
    <property type="match status" value="1"/>
</dbReference>
<protein>
    <recommendedName>
        <fullName evidence="1">Lactose phosphotransferase system repressor</fullName>
    </recommendedName>
</protein>
<dbReference type="EMBL" id="PKKO01000001">
    <property type="protein sequence ID" value="PKY73290.1"/>
    <property type="molecule type" value="Genomic_DNA"/>
</dbReference>
<dbReference type="CDD" id="cd00090">
    <property type="entry name" value="HTH_ARSR"/>
    <property type="match status" value="1"/>
</dbReference>
<organism evidence="8 9">
    <name type="scientific">Winkia neuii</name>
    <dbReference type="NCBI Taxonomy" id="33007"/>
    <lineage>
        <taxon>Bacteria</taxon>
        <taxon>Bacillati</taxon>
        <taxon>Actinomycetota</taxon>
        <taxon>Actinomycetes</taxon>
        <taxon>Actinomycetales</taxon>
        <taxon>Actinomycetaceae</taxon>
        <taxon>Winkia</taxon>
    </lineage>
</organism>
<dbReference type="Pfam" id="PF00455">
    <property type="entry name" value="DeoRC"/>
    <property type="match status" value="1"/>
</dbReference>
<dbReference type="GO" id="GO:0003677">
    <property type="term" value="F:DNA binding"/>
    <property type="evidence" value="ECO:0007669"/>
    <property type="project" value="UniProtKB-KW"/>
</dbReference>
<evidence type="ECO:0000256" key="6">
    <source>
        <dbReference type="ARBA" id="ARBA00024937"/>
    </source>
</evidence>
<evidence type="ECO:0000256" key="2">
    <source>
        <dbReference type="ARBA" id="ARBA00022491"/>
    </source>
</evidence>
<keyword evidence="4" id="KW-0238">DNA-binding</keyword>
<dbReference type="Gene3D" id="1.10.10.10">
    <property type="entry name" value="Winged helix-like DNA-binding domain superfamily/Winged helix DNA-binding domain"/>
    <property type="match status" value="1"/>
</dbReference>
<evidence type="ECO:0000256" key="1">
    <source>
        <dbReference type="ARBA" id="ARBA00021390"/>
    </source>
</evidence>
<feature type="domain" description="HTH deoR-type" evidence="7">
    <location>
        <begin position="11"/>
        <end position="66"/>
    </location>
</feature>
<dbReference type="PRINTS" id="PR00037">
    <property type="entry name" value="HTHLACR"/>
</dbReference>
<comment type="function">
    <text evidence="6">Repressor of the lactose catabolism operon. Galactose-6-phosphate is the inducer.</text>
</comment>
<evidence type="ECO:0000313" key="9">
    <source>
        <dbReference type="Proteomes" id="UP000235122"/>
    </source>
</evidence>
<dbReference type="InterPro" id="IPR050313">
    <property type="entry name" value="Carb_Metab_HTH_regulators"/>
</dbReference>
<gene>
    <name evidence="8" type="ORF">CYJ19_01490</name>
</gene>
<dbReference type="PROSITE" id="PS00894">
    <property type="entry name" value="HTH_DEOR_1"/>
    <property type="match status" value="1"/>
</dbReference>
<dbReference type="SUPFAM" id="SSF46785">
    <property type="entry name" value="Winged helix' DNA-binding domain"/>
    <property type="match status" value="1"/>
</dbReference>
<dbReference type="InterPro" id="IPR036388">
    <property type="entry name" value="WH-like_DNA-bd_sf"/>
</dbReference>
<evidence type="ECO:0000313" key="8">
    <source>
        <dbReference type="EMBL" id="PKY73290.1"/>
    </source>
</evidence>